<organism evidence="8 9">
    <name type="scientific">Photobacterium ganghwense</name>
    <dbReference type="NCBI Taxonomy" id="320778"/>
    <lineage>
        <taxon>Bacteria</taxon>
        <taxon>Pseudomonadati</taxon>
        <taxon>Pseudomonadota</taxon>
        <taxon>Gammaproteobacteria</taxon>
        <taxon>Vibrionales</taxon>
        <taxon>Vibrionaceae</taxon>
        <taxon>Photobacterium</taxon>
    </lineage>
</organism>
<dbReference type="GO" id="GO:0016301">
    <property type="term" value="F:kinase activity"/>
    <property type="evidence" value="ECO:0007669"/>
    <property type="project" value="UniProtKB-KW"/>
</dbReference>
<feature type="active site" description="Phosphocysteine intermediate; for EIIB activity" evidence="6">
    <location>
        <position position="42"/>
    </location>
</feature>
<dbReference type="Gene3D" id="3.30.1360.60">
    <property type="entry name" value="Glucose permease domain IIB"/>
    <property type="match status" value="1"/>
</dbReference>
<dbReference type="PANTHER" id="PTHR30009:SF4">
    <property type="entry name" value="PTS SYSTEM N-ACETYLGLUCOSAMINE-SPECIFIC EIICBA COMPONENT"/>
    <property type="match status" value="1"/>
</dbReference>
<dbReference type="GO" id="GO:0008982">
    <property type="term" value="F:protein-N(PI)-phosphohistidine-sugar phosphotransferase activity"/>
    <property type="evidence" value="ECO:0007669"/>
    <property type="project" value="InterPro"/>
</dbReference>
<dbReference type="EMBL" id="LDOU01000015">
    <property type="protein sequence ID" value="KLV08385.1"/>
    <property type="molecule type" value="Genomic_DNA"/>
</dbReference>
<evidence type="ECO:0000313" key="8">
    <source>
        <dbReference type="EMBL" id="KLV08385.1"/>
    </source>
</evidence>
<name>A0A0J1H9K1_9GAMM</name>
<dbReference type="STRING" id="320778.ABT57_16570"/>
<keyword evidence="1" id="KW-0813">Transport</keyword>
<comment type="caution">
    <text evidence="8">The sequence shown here is derived from an EMBL/GenBank/DDBJ whole genome shotgun (WGS) entry which is preliminary data.</text>
</comment>
<dbReference type="PROSITE" id="PS01035">
    <property type="entry name" value="PTS_EIIB_TYPE_1_CYS"/>
    <property type="match status" value="1"/>
</dbReference>
<dbReference type="CDD" id="cd00212">
    <property type="entry name" value="PTS_IIB_glc"/>
    <property type="match status" value="1"/>
</dbReference>
<evidence type="ECO:0000259" key="7">
    <source>
        <dbReference type="PROSITE" id="PS51098"/>
    </source>
</evidence>
<feature type="domain" description="PTS EIIB type-1" evidence="7">
    <location>
        <begin position="20"/>
        <end position="100"/>
    </location>
</feature>
<dbReference type="PANTHER" id="PTHR30009">
    <property type="entry name" value="CYTOCHROME C-TYPE SYNTHESIS PROTEIN AND PTS TRANSMEMBRANE COMPONENT"/>
    <property type="match status" value="1"/>
</dbReference>
<keyword evidence="2 8" id="KW-0762">Sugar transport</keyword>
<dbReference type="GO" id="GO:0015764">
    <property type="term" value="P:N-acetylglucosamine transport"/>
    <property type="evidence" value="ECO:0007669"/>
    <property type="project" value="TreeGrafter"/>
</dbReference>
<keyword evidence="3" id="KW-0808">Transferase</keyword>
<gene>
    <name evidence="8" type="ORF">ABT57_16570</name>
</gene>
<proteinExistence type="predicted"/>
<dbReference type="PATRIC" id="fig|320778.3.peg.3607"/>
<reference evidence="8 9" key="1">
    <citation type="submission" date="2015-05" db="EMBL/GenBank/DDBJ databases">
        <title>Photobacterium galathea sp. nov.</title>
        <authorList>
            <person name="Machado H."/>
            <person name="Gram L."/>
        </authorList>
    </citation>
    <scope>NUCLEOTIDE SEQUENCE [LARGE SCALE GENOMIC DNA]</scope>
    <source>
        <strain evidence="8 9">DSM 22954</strain>
    </source>
</reference>
<dbReference type="InterPro" id="IPR001996">
    <property type="entry name" value="PTS_IIB_1"/>
</dbReference>
<protein>
    <submittedName>
        <fullName evidence="8">PTS glucose transporter subunit IIB</fullName>
    </submittedName>
</protein>
<dbReference type="OrthoDB" id="5875539at2"/>
<dbReference type="GO" id="GO:0005886">
    <property type="term" value="C:plasma membrane"/>
    <property type="evidence" value="ECO:0007669"/>
    <property type="project" value="TreeGrafter"/>
</dbReference>
<keyword evidence="5" id="KW-0418">Kinase</keyword>
<keyword evidence="9" id="KW-1185">Reference proteome</keyword>
<dbReference type="InterPro" id="IPR018113">
    <property type="entry name" value="PTrfase_EIIB_Cys"/>
</dbReference>
<dbReference type="SUPFAM" id="SSF55604">
    <property type="entry name" value="Glucose permease domain IIB"/>
    <property type="match status" value="1"/>
</dbReference>
<evidence type="ECO:0000256" key="4">
    <source>
        <dbReference type="ARBA" id="ARBA00022683"/>
    </source>
</evidence>
<dbReference type="RefSeq" id="WP_047886273.1">
    <property type="nucleotide sequence ID" value="NZ_CP071326.1"/>
</dbReference>
<dbReference type="InterPro" id="IPR036878">
    <property type="entry name" value="Glu_permease_IIB"/>
</dbReference>
<dbReference type="InterPro" id="IPR050429">
    <property type="entry name" value="PTS_Glucose_EIICBA"/>
</dbReference>
<dbReference type="Pfam" id="PF00367">
    <property type="entry name" value="PTS_EIIB"/>
    <property type="match status" value="1"/>
</dbReference>
<evidence type="ECO:0000256" key="6">
    <source>
        <dbReference type="PROSITE-ProRule" id="PRU00421"/>
    </source>
</evidence>
<dbReference type="GO" id="GO:0009401">
    <property type="term" value="P:phosphoenolpyruvate-dependent sugar phosphotransferase system"/>
    <property type="evidence" value="ECO:0007669"/>
    <property type="project" value="UniProtKB-KW"/>
</dbReference>
<keyword evidence="4" id="KW-0598">Phosphotransferase system</keyword>
<evidence type="ECO:0000256" key="5">
    <source>
        <dbReference type="ARBA" id="ARBA00022777"/>
    </source>
</evidence>
<dbReference type="Proteomes" id="UP000035909">
    <property type="component" value="Unassembled WGS sequence"/>
</dbReference>
<dbReference type="AlphaFoldDB" id="A0A0J1H9K1"/>
<evidence type="ECO:0000256" key="3">
    <source>
        <dbReference type="ARBA" id="ARBA00022679"/>
    </source>
</evidence>
<evidence type="ECO:0000256" key="2">
    <source>
        <dbReference type="ARBA" id="ARBA00022597"/>
    </source>
</evidence>
<dbReference type="PROSITE" id="PS51098">
    <property type="entry name" value="PTS_EIIB_TYPE_1"/>
    <property type="match status" value="1"/>
</dbReference>
<accession>A0A0J1H9K1</accession>
<evidence type="ECO:0000313" key="9">
    <source>
        <dbReference type="Proteomes" id="UP000035909"/>
    </source>
</evidence>
<dbReference type="GO" id="GO:0090563">
    <property type="term" value="F:protein-phosphocysteine-sugar phosphotransferase activity"/>
    <property type="evidence" value="ECO:0007669"/>
    <property type="project" value="TreeGrafter"/>
</dbReference>
<sequence length="100" mass="11254">MLNRLRQFFHFLTKTNPNIEQEVDDVIAALGGLDNILQSGACATRLRMHLNDTGRVDSEALKQLGAFGVVRLDKQNVQVIFGLKANSYSQLIEQKLQQLK</sequence>
<dbReference type="NCBIfam" id="TIGR00826">
    <property type="entry name" value="EIIB_glc"/>
    <property type="match status" value="1"/>
</dbReference>
<evidence type="ECO:0000256" key="1">
    <source>
        <dbReference type="ARBA" id="ARBA00022448"/>
    </source>
</evidence>